<evidence type="ECO:0000259" key="8">
    <source>
        <dbReference type="PROSITE" id="PS51503"/>
    </source>
</evidence>
<keyword evidence="11" id="KW-1185">Reference proteome</keyword>
<keyword evidence="5 7" id="KW-0472">Membrane</keyword>
<gene>
    <name evidence="9" type="primary">FGENESH: predicted gene_3.285</name>
    <name evidence="10" type="ORF">AAT19DRAFT_13075</name>
    <name evidence="9" type="ORF">BN2166_0018340</name>
</gene>
<evidence type="ECO:0000313" key="11">
    <source>
        <dbReference type="Proteomes" id="UP000199069"/>
    </source>
</evidence>
<evidence type="ECO:0000313" key="10">
    <source>
        <dbReference type="EMBL" id="PRQ76053.1"/>
    </source>
</evidence>
<keyword evidence="3 7" id="KW-1133">Transmembrane helix</keyword>
<reference evidence="10 12" key="2">
    <citation type="journal article" date="2018" name="Elife">
        <title>Functional genomics of lipid metabolism in the oleaginous yeast Rhodosporidium toruloides.</title>
        <authorList>
            <person name="Coradetti S.T."/>
            <person name="Pinel D."/>
            <person name="Geiselman G."/>
            <person name="Ito M."/>
            <person name="Mondo S."/>
            <person name="Reilly M.C."/>
            <person name="Cheng Y.F."/>
            <person name="Bauer S."/>
            <person name="Grigoriev I."/>
            <person name="Gladden J.M."/>
            <person name="Simmons B.A."/>
            <person name="Brem R."/>
            <person name="Arkin A.P."/>
            <person name="Skerker J.M."/>
        </authorList>
    </citation>
    <scope>NUCLEOTIDE SEQUENCE [LARGE SCALE GENOMIC DNA]</scope>
    <source>
        <strain evidence="10 12">NBRC 0880</strain>
    </source>
</reference>
<feature type="region of interest" description="Disordered" evidence="6">
    <location>
        <begin position="1"/>
        <end position="31"/>
    </location>
</feature>
<dbReference type="EMBL" id="LCTV02000003">
    <property type="protein sequence ID" value="PRQ76053.1"/>
    <property type="molecule type" value="Genomic_DNA"/>
</dbReference>
<dbReference type="OMA" id="HTWEPLK"/>
<name>A0A0K3CAR5_RHOTO</name>
<accession>A0A0K3CAR5</accession>
<feature type="domain" description="HIG1" evidence="8">
    <location>
        <begin position="17"/>
        <end position="108"/>
    </location>
</feature>
<evidence type="ECO:0000256" key="7">
    <source>
        <dbReference type="SAM" id="Phobius"/>
    </source>
</evidence>
<dbReference type="Proteomes" id="UP000199069">
    <property type="component" value="Unassembled WGS sequence"/>
</dbReference>
<evidence type="ECO:0000256" key="5">
    <source>
        <dbReference type="ARBA" id="ARBA00023136"/>
    </source>
</evidence>
<feature type="transmembrane region" description="Helical" evidence="7">
    <location>
        <begin position="76"/>
        <end position="97"/>
    </location>
</feature>
<dbReference type="EMBL" id="CWKI01000003">
    <property type="protein sequence ID" value="CTR05973.1"/>
    <property type="molecule type" value="Genomic_DNA"/>
</dbReference>
<dbReference type="InterPro" id="IPR007667">
    <property type="entry name" value="Hypoxia_induced_domain"/>
</dbReference>
<dbReference type="OrthoDB" id="6604018at2759"/>
<reference evidence="9 11" key="1">
    <citation type="submission" date="2015-07" db="EMBL/GenBank/DDBJ databases">
        <authorList>
            <person name="Cajimat M.N.B."/>
            <person name="Milazzo M.L."/>
            <person name="Fulhorst C.F."/>
        </authorList>
    </citation>
    <scope>NUCLEOTIDE SEQUENCE [LARGE SCALE GENOMIC DNA]</scope>
    <source>
        <strain evidence="9">Single colony</strain>
    </source>
</reference>
<evidence type="ECO:0000256" key="3">
    <source>
        <dbReference type="ARBA" id="ARBA00022989"/>
    </source>
</evidence>
<organism evidence="9 11">
    <name type="scientific">Rhodotorula toruloides</name>
    <name type="common">Yeast</name>
    <name type="synonym">Rhodosporidium toruloides</name>
    <dbReference type="NCBI Taxonomy" id="5286"/>
    <lineage>
        <taxon>Eukaryota</taxon>
        <taxon>Fungi</taxon>
        <taxon>Dikarya</taxon>
        <taxon>Basidiomycota</taxon>
        <taxon>Pucciniomycotina</taxon>
        <taxon>Microbotryomycetes</taxon>
        <taxon>Sporidiobolales</taxon>
        <taxon>Sporidiobolaceae</taxon>
        <taxon>Rhodotorula</taxon>
    </lineage>
</organism>
<dbReference type="PANTHER" id="PTHR12297">
    <property type="entry name" value="HYPOXIA-INDUCBILE GENE 1 HIG1 -RELATED"/>
    <property type="match status" value="1"/>
</dbReference>
<evidence type="ECO:0000256" key="1">
    <source>
        <dbReference type="ARBA" id="ARBA00004325"/>
    </source>
</evidence>
<dbReference type="PANTHER" id="PTHR12297:SF3">
    <property type="entry name" value="HIG1 DOMAIN FAMILY MEMBER 1A"/>
    <property type="match status" value="1"/>
</dbReference>
<dbReference type="Gene3D" id="6.10.140.1320">
    <property type="match status" value="1"/>
</dbReference>
<evidence type="ECO:0000256" key="4">
    <source>
        <dbReference type="ARBA" id="ARBA00023128"/>
    </source>
</evidence>
<dbReference type="AlphaFoldDB" id="A0A0K3CAR5"/>
<protein>
    <submittedName>
        <fullName evidence="10">Hypoxia induced protein conserved region-domain containing protein</fullName>
    </submittedName>
</protein>
<dbReference type="GO" id="GO:0031966">
    <property type="term" value="C:mitochondrial membrane"/>
    <property type="evidence" value="ECO:0007669"/>
    <property type="project" value="UniProtKB-SubCell"/>
</dbReference>
<dbReference type="Pfam" id="PF04588">
    <property type="entry name" value="HIG_1_N"/>
    <property type="match status" value="1"/>
</dbReference>
<dbReference type="STRING" id="5286.A0A0K3CAR5"/>
<keyword evidence="4" id="KW-0496">Mitochondrion</keyword>
<dbReference type="GO" id="GO:0097250">
    <property type="term" value="P:mitochondrial respirasome assembly"/>
    <property type="evidence" value="ECO:0007669"/>
    <property type="project" value="TreeGrafter"/>
</dbReference>
<evidence type="ECO:0000313" key="9">
    <source>
        <dbReference type="EMBL" id="CTR05973.1"/>
    </source>
</evidence>
<feature type="transmembrane region" description="Helical" evidence="7">
    <location>
        <begin position="45"/>
        <end position="64"/>
    </location>
</feature>
<keyword evidence="2 7" id="KW-0812">Transmembrane</keyword>
<evidence type="ECO:0000256" key="2">
    <source>
        <dbReference type="ARBA" id="ARBA00022692"/>
    </source>
</evidence>
<proteinExistence type="predicted"/>
<evidence type="ECO:0000256" key="6">
    <source>
        <dbReference type="SAM" id="MobiDB-lite"/>
    </source>
</evidence>
<sequence>MPAAYTPDPVVNPEDLAAAAPVPSKSRENPGTWAKFSKKFKEEPLVPIGCIATVAALLAASSALQKGNRTRFNQFLRYRVAAQGFTVIAALGGSLYYQSQRKAERKAEAMARQQEMEALGAGAPAAAPPAAAAAAGPQV</sequence>
<comment type="subcellular location">
    <subcellularLocation>
        <location evidence="1">Mitochondrion membrane</location>
    </subcellularLocation>
</comment>
<dbReference type="InterPro" id="IPR050355">
    <property type="entry name" value="RCF1"/>
</dbReference>
<evidence type="ECO:0000313" key="12">
    <source>
        <dbReference type="Proteomes" id="UP000239560"/>
    </source>
</evidence>
<dbReference type="PROSITE" id="PS51503">
    <property type="entry name" value="HIG1"/>
    <property type="match status" value="1"/>
</dbReference>
<dbReference type="Proteomes" id="UP000239560">
    <property type="component" value="Unassembled WGS sequence"/>
</dbReference>